<proteinExistence type="predicted"/>
<dbReference type="Proteomes" id="UP000184233">
    <property type="component" value="Unassembled WGS sequence"/>
</dbReference>
<dbReference type="EMBL" id="MKVH01000002">
    <property type="protein sequence ID" value="OJX61106.1"/>
    <property type="molecule type" value="Genomic_DNA"/>
</dbReference>
<evidence type="ECO:0000313" key="2">
    <source>
        <dbReference type="Proteomes" id="UP000184233"/>
    </source>
</evidence>
<sequence length="104" mass="11356">MANNPNEQQGQQQLTIELGDKEAEGIYSNLAIISHSPAEFVIDFTRVLPGVPKARVHARIVMTPQHAKLLLHALAENVGKFEQQYGDIAVDGQQLAFPVGTPIN</sequence>
<dbReference type="InterPro" id="IPR021857">
    <property type="entry name" value="DUF3467"/>
</dbReference>
<evidence type="ECO:0008006" key="3">
    <source>
        <dbReference type="Google" id="ProtNLM"/>
    </source>
</evidence>
<reference evidence="1 2" key="1">
    <citation type="submission" date="2016-09" db="EMBL/GenBank/DDBJ databases">
        <title>Genome-resolved meta-omics ties microbial dynamics to process performance in biotechnology for thiocyanate degradation.</title>
        <authorList>
            <person name="Kantor R.S."/>
            <person name="Huddy R.J."/>
            <person name="Iyer R."/>
            <person name="Thomas B.C."/>
            <person name="Brown C.T."/>
            <person name="Anantharaman K."/>
            <person name="Tringe S."/>
            <person name="Hettich R.L."/>
            <person name="Harrison S.T."/>
            <person name="Banfield J.F."/>
        </authorList>
    </citation>
    <scope>NUCLEOTIDE SEQUENCE [LARGE SCALE GENOMIC DNA]</scope>
    <source>
        <strain evidence="1">59-99</strain>
    </source>
</reference>
<accession>A0A1M3L6B6</accession>
<protein>
    <recommendedName>
        <fullName evidence="3">DUF3467 domain-containing protein</fullName>
    </recommendedName>
</protein>
<gene>
    <name evidence="1" type="ORF">BGO89_00460</name>
</gene>
<evidence type="ECO:0000313" key="1">
    <source>
        <dbReference type="EMBL" id="OJX61106.1"/>
    </source>
</evidence>
<organism evidence="1 2">
    <name type="scientific">Candidatus Kapaibacterium thiocyanatum</name>
    <dbReference type="NCBI Taxonomy" id="1895771"/>
    <lineage>
        <taxon>Bacteria</taxon>
        <taxon>Pseudomonadati</taxon>
        <taxon>Candidatus Kapaibacteriota</taxon>
        <taxon>Candidatus Kapaibacteriia</taxon>
        <taxon>Candidatus Kapaibacteriales</taxon>
        <taxon>Candidatus Kapaibacteriaceae</taxon>
        <taxon>Candidatus Kapaibacterium</taxon>
    </lineage>
</organism>
<dbReference type="STRING" id="1895771.BGO89_00460"/>
<comment type="caution">
    <text evidence="1">The sequence shown here is derived from an EMBL/GenBank/DDBJ whole genome shotgun (WGS) entry which is preliminary data.</text>
</comment>
<dbReference type="Pfam" id="PF11950">
    <property type="entry name" value="DUF3467"/>
    <property type="match status" value="1"/>
</dbReference>
<dbReference type="AlphaFoldDB" id="A0A1M3L6B6"/>
<name>A0A1M3L6B6_9BACT</name>